<proteinExistence type="predicted"/>
<dbReference type="PATRIC" id="fig|679200.3.peg.1355"/>
<feature type="transmembrane region" description="Helical" evidence="6">
    <location>
        <begin position="553"/>
        <end position="572"/>
    </location>
</feature>
<evidence type="ECO:0000256" key="5">
    <source>
        <dbReference type="SAM" id="MobiDB-lite"/>
    </source>
</evidence>
<dbReference type="GO" id="GO:0016020">
    <property type="term" value="C:membrane"/>
    <property type="evidence" value="ECO:0007669"/>
    <property type="project" value="UniProtKB-SubCell"/>
</dbReference>
<feature type="compositionally biased region" description="Basic and acidic residues" evidence="5">
    <location>
        <begin position="623"/>
        <end position="657"/>
    </location>
</feature>
<evidence type="ECO:0000256" key="3">
    <source>
        <dbReference type="ARBA" id="ARBA00022989"/>
    </source>
</evidence>
<feature type="region of interest" description="Disordered" evidence="5">
    <location>
        <begin position="588"/>
        <end position="675"/>
    </location>
</feature>
<evidence type="ECO:0000256" key="2">
    <source>
        <dbReference type="ARBA" id="ARBA00022692"/>
    </source>
</evidence>
<dbReference type="AlphaFoldDB" id="G5GI82"/>
<evidence type="ECO:0000256" key="1">
    <source>
        <dbReference type="ARBA" id="ARBA00004141"/>
    </source>
</evidence>
<keyword evidence="9" id="KW-1185">Reference proteome</keyword>
<protein>
    <recommendedName>
        <fullName evidence="7">O-antigen ligase-related domain-containing protein</fullName>
    </recommendedName>
</protein>
<feature type="transmembrane region" description="Helical" evidence="6">
    <location>
        <begin position="386"/>
        <end position="407"/>
    </location>
</feature>
<feature type="transmembrane region" description="Helical" evidence="6">
    <location>
        <begin position="64"/>
        <end position="84"/>
    </location>
</feature>
<gene>
    <name evidence="8" type="ORF">HMPREF9333_01272</name>
</gene>
<dbReference type="Pfam" id="PF04932">
    <property type="entry name" value="Wzy_C"/>
    <property type="match status" value="1"/>
</dbReference>
<dbReference type="OrthoDB" id="9796676at2"/>
<dbReference type="eggNOG" id="ENOG502Z9D2">
    <property type="taxonomic scope" value="Bacteria"/>
</dbReference>
<comment type="caution">
    <text evidence="8">The sequence shown here is derived from an EMBL/GenBank/DDBJ whole genome shotgun (WGS) entry which is preliminary data.</text>
</comment>
<evidence type="ECO:0000313" key="9">
    <source>
        <dbReference type="Proteomes" id="UP000003011"/>
    </source>
</evidence>
<evidence type="ECO:0000259" key="7">
    <source>
        <dbReference type="Pfam" id="PF04932"/>
    </source>
</evidence>
<feature type="transmembrane region" description="Helical" evidence="6">
    <location>
        <begin position="491"/>
        <end position="518"/>
    </location>
</feature>
<dbReference type="InterPro" id="IPR051533">
    <property type="entry name" value="WaaL-like"/>
</dbReference>
<dbReference type="HOGENOM" id="CLU_036591_0_0_9"/>
<feature type="transmembrane region" description="Helical" evidence="6">
    <location>
        <begin position="530"/>
        <end position="547"/>
    </location>
</feature>
<dbReference type="RefSeq" id="WP_005540785.1">
    <property type="nucleotide sequence ID" value="NZ_JH378832.1"/>
</dbReference>
<dbReference type="InterPro" id="IPR007016">
    <property type="entry name" value="O-antigen_ligase-rel_domated"/>
</dbReference>
<feature type="transmembrane region" description="Helical" evidence="6">
    <location>
        <begin position="314"/>
        <end position="334"/>
    </location>
</feature>
<feature type="transmembrane region" description="Helical" evidence="6">
    <location>
        <begin position="354"/>
        <end position="374"/>
    </location>
</feature>
<dbReference type="PANTHER" id="PTHR37422:SF13">
    <property type="entry name" value="LIPOPOLYSACCHARIDE BIOSYNTHESIS PROTEIN PA4999-RELATED"/>
    <property type="match status" value="1"/>
</dbReference>
<name>G5GI82_9FIRM</name>
<dbReference type="PANTHER" id="PTHR37422">
    <property type="entry name" value="TEICHURONIC ACID BIOSYNTHESIS PROTEIN TUAE"/>
    <property type="match status" value="1"/>
</dbReference>
<organism evidence="8 9">
    <name type="scientific">Johnsonella ignava ATCC 51276</name>
    <dbReference type="NCBI Taxonomy" id="679200"/>
    <lineage>
        <taxon>Bacteria</taxon>
        <taxon>Bacillati</taxon>
        <taxon>Bacillota</taxon>
        <taxon>Clostridia</taxon>
        <taxon>Lachnospirales</taxon>
        <taxon>Lachnospiraceae</taxon>
        <taxon>Johnsonella</taxon>
    </lineage>
</organism>
<reference evidence="8 9" key="1">
    <citation type="submission" date="2011-08" db="EMBL/GenBank/DDBJ databases">
        <title>The Genome Sequence of Johnsonella ignava ATCC 51276.</title>
        <authorList>
            <consortium name="The Broad Institute Genome Sequencing Platform"/>
            <person name="Earl A."/>
            <person name="Ward D."/>
            <person name="Feldgarden M."/>
            <person name="Gevers D."/>
            <person name="Izard J."/>
            <person name="Blanton J.M."/>
            <person name="Baranova O.V."/>
            <person name="Dewhirst F.E."/>
            <person name="Young S.K."/>
            <person name="Zeng Q."/>
            <person name="Gargeya S."/>
            <person name="Fitzgerald M."/>
            <person name="Haas B."/>
            <person name="Abouelleil A."/>
            <person name="Alvarado L."/>
            <person name="Arachchi H.M."/>
            <person name="Berlin A."/>
            <person name="Brown A."/>
            <person name="Chapman S.B."/>
            <person name="Chen Z."/>
            <person name="Dunbar C."/>
            <person name="Freedman E."/>
            <person name="Gearin G."/>
            <person name="Gellesch M."/>
            <person name="Goldberg J."/>
            <person name="Griggs A."/>
            <person name="Gujja S."/>
            <person name="Heiman D."/>
            <person name="Howarth C."/>
            <person name="Larson L."/>
            <person name="Lui A."/>
            <person name="MacDonald P.J.P."/>
            <person name="Montmayeur A."/>
            <person name="Murphy C."/>
            <person name="Neiman D."/>
            <person name="Pearson M."/>
            <person name="Priest M."/>
            <person name="Roberts A."/>
            <person name="Saif S."/>
            <person name="Shea T."/>
            <person name="Shenoy N."/>
            <person name="Sisk P."/>
            <person name="Stolte C."/>
            <person name="Sykes S."/>
            <person name="Wortman J."/>
            <person name="Nusbaum C."/>
            <person name="Birren B."/>
        </authorList>
    </citation>
    <scope>NUCLEOTIDE SEQUENCE [LARGE SCALE GENOMIC DNA]</scope>
    <source>
        <strain evidence="8 9">ATCC 51276</strain>
    </source>
</reference>
<feature type="transmembrane region" description="Helical" evidence="6">
    <location>
        <begin position="267"/>
        <end position="284"/>
    </location>
</feature>
<dbReference type="STRING" id="679200.HMPREF9333_01272"/>
<feature type="transmembrane region" description="Helical" evidence="6">
    <location>
        <begin position="32"/>
        <end position="52"/>
    </location>
</feature>
<feature type="transmembrane region" description="Helical" evidence="6">
    <location>
        <begin position="158"/>
        <end position="174"/>
    </location>
</feature>
<keyword evidence="4 6" id="KW-0472">Membrane</keyword>
<keyword evidence="2 6" id="KW-0812">Transmembrane</keyword>
<dbReference type="EMBL" id="ACZL01000021">
    <property type="protein sequence ID" value="EHI55557.1"/>
    <property type="molecule type" value="Genomic_DNA"/>
</dbReference>
<keyword evidence="3 6" id="KW-1133">Transmembrane helix</keyword>
<comment type="subcellular location">
    <subcellularLocation>
        <location evidence="1">Membrane</location>
        <topology evidence="1">Multi-pass membrane protein</topology>
    </subcellularLocation>
</comment>
<evidence type="ECO:0000256" key="4">
    <source>
        <dbReference type="ARBA" id="ARBA00023136"/>
    </source>
</evidence>
<feature type="domain" description="O-antigen ligase-related" evidence="7">
    <location>
        <begin position="360"/>
        <end position="507"/>
    </location>
</feature>
<evidence type="ECO:0000313" key="8">
    <source>
        <dbReference type="EMBL" id="EHI55557.1"/>
    </source>
</evidence>
<feature type="transmembrane region" description="Helical" evidence="6">
    <location>
        <begin position="290"/>
        <end position="307"/>
    </location>
</feature>
<accession>G5GI82</accession>
<feature type="transmembrane region" description="Helical" evidence="6">
    <location>
        <begin position="186"/>
        <end position="204"/>
    </location>
</feature>
<evidence type="ECO:0000256" key="6">
    <source>
        <dbReference type="SAM" id="Phobius"/>
    </source>
</evidence>
<sequence>MVECIIINQIDGGFMSRYKKRKNMYEKPAVSFKRWVAGMWLIAVIVFVPLVFHNYYYDILPFKYHFLIGAHCLTFFLFTAYTFLSDNNKKHEFDDLPSLVSYIIKSIKNLNFTNVVNFVKSANFAEKAMLVFIAVYTISTLTSDRYVLQSFMGNEGRYNGLLLMSMYVIMYFMLKKHIKFSRHIITAFLSAGLFICIFGITDYFNMDILRFKVDIEPIDRNNFTSTIGNINTYTTYVGQFIAVSGTLFMLSPADFDRTEGKVSIGRLLFYYICMAVGFMALAMGKSDNGYLTLAAFFGILPFVAWRNRRGFRRYIITLATYFSVIKIIGVLNKSYADTVIGIDGIYQYIAEFKYMNFVVLFLCAAALVICVIDYKTSAYDKKLPVILRQIWLAFLVIVTGCVIYLFYKANTDPDAVNKFGSVKNYLIFNDNWGTNRGYIWRVAIEEYLKLPPVQKIFGTGPETFGIYMKALRYEDMVVRTRQYFDNAHNEYIQFLFTIGPFGVLSYIIMTLGTAYLCIKAWAKGLVKEEQGVHLVAAAFLIICYAAQATVNLYVPITSCIVWGFMTMSAGMLKDVKFKTAQSSDTKDVKSSQIYETKSDKDVKAQSQGNGKKSDDQTAGFESGEIKSEKGSESSEPGSDKNSESGEGNPEKGSESGKVKPGKKSGNTKARHRKKA</sequence>
<dbReference type="Proteomes" id="UP000003011">
    <property type="component" value="Unassembled WGS sequence"/>
</dbReference>